<dbReference type="OrthoDB" id="9806601at2"/>
<comment type="caution">
    <text evidence="3">The sequence shown here is derived from an EMBL/GenBank/DDBJ whole genome shotgun (WGS) entry which is preliminary data.</text>
</comment>
<sequence length="478" mass="52175">MPPITLRQPVLPPSADRSFWLQDIDAQSVTEPLAGSQQADIVIVGGGYTGLWTALRLREQAPEKRIMVLEAGHCGSGASGRNGGQIHSWYAEIDQLAAVVGEQEARRLCADTADSIAEIKALHDRGLIDCDLRLDGWLWTASSTAQEGAWSQAVAMTETAGADRFRSLDADEIHRRTGSPVSYTGVVEPDAGSVHPGKLAIGLRDLATARGVIVHENSPVLEIHPGPVCRLRCSSGEVTAPTLVLAANAWLAGIPELRQYLYIVQSQVIATAEIPQRLDKLGWRDGAAICDSQRQVLYYQRTPKGRVIFGHGSGLTAFRENFGAEFNRSTKRGRDNVAELRRVYPELADVEITHDWAGPIDCSADHLPVIDHLADHPNIFFGMGFNGTGIAQTPIAGRILASLALGSRDRWSESRLVGIGKRLKLPPEPFRYLGGRLVRAAIRRRNALEIRNERPDPITRVLSDMTPGRRPACTTDKP</sequence>
<gene>
    <name evidence="3" type="ORF">C9E81_01465</name>
</gene>
<reference evidence="3 4" key="1">
    <citation type="submission" date="2018-07" db="EMBL/GenBank/DDBJ databases">
        <authorList>
            <person name="Zhang Y."/>
            <person name="Wang L."/>
            <person name="Ma S."/>
        </authorList>
    </citation>
    <scope>NUCLEOTIDE SEQUENCE [LARGE SCALE GENOMIC DNA]</scope>
    <source>
        <strain evidence="3 4">4-2</strain>
    </source>
</reference>
<organism evidence="3 4">
    <name type="scientific">Paracoccus alkanivorans</name>
    <dbReference type="NCBI Taxonomy" id="2116655"/>
    <lineage>
        <taxon>Bacteria</taxon>
        <taxon>Pseudomonadati</taxon>
        <taxon>Pseudomonadota</taxon>
        <taxon>Alphaproteobacteria</taxon>
        <taxon>Rhodobacterales</taxon>
        <taxon>Paracoccaceae</taxon>
        <taxon>Paracoccus</taxon>
    </lineage>
</organism>
<evidence type="ECO:0000313" key="3">
    <source>
        <dbReference type="EMBL" id="RMC37448.1"/>
    </source>
</evidence>
<feature type="domain" description="FAD dependent oxidoreductase" evidence="2">
    <location>
        <begin position="40"/>
        <end position="403"/>
    </location>
</feature>
<dbReference type="Pfam" id="PF01266">
    <property type="entry name" value="DAO"/>
    <property type="match status" value="1"/>
</dbReference>
<dbReference type="GO" id="GO:0005737">
    <property type="term" value="C:cytoplasm"/>
    <property type="evidence" value="ECO:0007669"/>
    <property type="project" value="TreeGrafter"/>
</dbReference>
<dbReference type="PANTHER" id="PTHR13847">
    <property type="entry name" value="SARCOSINE DEHYDROGENASE-RELATED"/>
    <property type="match status" value="1"/>
</dbReference>
<evidence type="ECO:0000313" key="4">
    <source>
        <dbReference type="Proteomes" id="UP000273516"/>
    </source>
</evidence>
<dbReference type="InterPro" id="IPR036188">
    <property type="entry name" value="FAD/NAD-bd_sf"/>
</dbReference>
<dbReference type="Proteomes" id="UP000273516">
    <property type="component" value="Unassembled WGS sequence"/>
</dbReference>
<evidence type="ECO:0000256" key="1">
    <source>
        <dbReference type="ARBA" id="ARBA00023002"/>
    </source>
</evidence>
<dbReference type="Gene3D" id="3.30.9.10">
    <property type="entry name" value="D-Amino Acid Oxidase, subunit A, domain 2"/>
    <property type="match status" value="1"/>
</dbReference>
<dbReference type="PANTHER" id="PTHR13847:SF285">
    <property type="entry name" value="FAD DEPENDENT OXIDOREDUCTASE DOMAIN-CONTAINING PROTEIN"/>
    <property type="match status" value="1"/>
</dbReference>
<dbReference type="AlphaFoldDB" id="A0A3M0MIH8"/>
<accession>A0A3M0MIH8</accession>
<protein>
    <submittedName>
        <fullName evidence="3">FAD-dependent oxidoreductase</fullName>
    </submittedName>
</protein>
<keyword evidence="1" id="KW-0560">Oxidoreductase</keyword>
<evidence type="ECO:0000259" key="2">
    <source>
        <dbReference type="Pfam" id="PF01266"/>
    </source>
</evidence>
<dbReference type="InterPro" id="IPR006076">
    <property type="entry name" value="FAD-dep_OxRdtase"/>
</dbReference>
<dbReference type="RefSeq" id="WP_122110537.1">
    <property type="nucleotide sequence ID" value="NZ_QOKZ01000001.1"/>
</dbReference>
<dbReference type="GO" id="GO:0016491">
    <property type="term" value="F:oxidoreductase activity"/>
    <property type="evidence" value="ECO:0007669"/>
    <property type="project" value="UniProtKB-KW"/>
</dbReference>
<name>A0A3M0MIH8_9RHOB</name>
<dbReference type="SUPFAM" id="SSF51905">
    <property type="entry name" value="FAD/NAD(P)-binding domain"/>
    <property type="match status" value="1"/>
</dbReference>
<proteinExistence type="predicted"/>
<dbReference type="Gene3D" id="3.50.50.60">
    <property type="entry name" value="FAD/NAD(P)-binding domain"/>
    <property type="match status" value="1"/>
</dbReference>
<dbReference type="EMBL" id="QOKZ01000001">
    <property type="protein sequence ID" value="RMC37448.1"/>
    <property type="molecule type" value="Genomic_DNA"/>
</dbReference>
<keyword evidence="4" id="KW-1185">Reference proteome</keyword>